<gene>
    <name evidence="4" type="ORF">H4W31_004770</name>
</gene>
<dbReference type="Proteomes" id="UP000649753">
    <property type="component" value="Unassembled WGS sequence"/>
</dbReference>
<dbReference type="FunFam" id="3.40.50.720:FF:000047">
    <property type="entry name" value="NADP-dependent L-serine/L-allo-threonine dehydrogenase"/>
    <property type="match status" value="1"/>
</dbReference>
<evidence type="ECO:0000313" key="5">
    <source>
        <dbReference type="Proteomes" id="UP000649753"/>
    </source>
</evidence>
<dbReference type="AlphaFoldDB" id="A0A927M8Q0"/>
<accession>A0A927M8Q0</accession>
<dbReference type="PRINTS" id="PR00080">
    <property type="entry name" value="SDRFAMILY"/>
</dbReference>
<dbReference type="PROSITE" id="PS00061">
    <property type="entry name" value="ADH_SHORT"/>
    <property type="match status" value="1"/>
</dbReference>
<proteinExistence type="inferred from homology"/>
<evidence type="ECO:0000313" key="4">
    <source>
        <dbReference type="EMBL" id="MBE1489132.1"/>
    </source>
</evidence>
<organism evidence="4 5">
    <name type="scientific">Plantactinospora soyae</name>
    <dbReference type="NCBI Taxonomy" id="1544732"/>
    <lineage>
        <taxon>Bacteria</taxon>
        <taxon>Bacillati</taxon>
        <taxon>Actinomycetota</taxon>
        <taxon>Actinomycetes</taxon>
        <taxon>Micromonosporales</taxon>
        <taxon>Micromonosporaceae</taxon>
        <taxon>Plantactinospora</taxon>
    </lineage>
</organism>
<dbReference type="InterPro" id="IPR036291">
    <property type="entry name" value="NAD(P)-bd_dom_sf"/>
</dbReference>
<evidence type="ECO:0000256" key="2">
    <source>
        <dbReference type="ARBA" id="ARBA00023002"/>
    </source>
</evidence>
<protein>
    <submittedName>
        <fullName evidence="4">NADP-dependent 3-hydroxy acid dehydrogenase YdfG</fullName>
    </submittedName>
</protein>
<dbReference type="Pfam" id="PF00106">
    <property type="entry name" value="adh_short"/>
    <property type="match status" value="1"/>
</dbReference>
<dbReference type="InterPro" id="IPR002347">
    <property type="entry name" value="SDR_fam"/>
</dbReference>
<dbReference type="EMBL" id="JADBEB010000001">
    <property type="protein sequence ID" value="MBE1489132.1"/>
    <property type="molecule type" value="Genomic_DNA"/>
</dbReference>
<reference evidence="4" key="1">
    <citation type="submission" date="2020-10" db="EMBL/GenBank/DDBJ databases">
        <title>Sequencing the genomes of 1000 actinobacteria strains.</title>
        <authorList>
            <person name="Klenk H.-P."/>
        </authorList>
    </citation>
    <scope>NUCLEOTIDE SEQUENCE</scope>
    <source>
        <strain evidence="4">DSM 46832</strain>
    </source>
</reference>
<dbReference type="RefSeq" id="WP_318783369.1">
    <property type="nucleotide sequence ID" value="NZ_JADBEB010000001.1"/>
</dbReference>
<dbReference type="InterPro" id="IPR020904">
    <property type="entry name" value="Sc_DH/Rdtase_CS"/>
</dbReference>
<dbReference type="PRINTS" id="PR00081">
    <property type="entry name" value="GDHRDH"/>
</dbReference>
<comment type="similarity">
    <text evidence="1 3">Belongs to the short-chain dehydrogenases/reductases (SDR) family.</text>
</comment>
<evidence type="ECO:0000256" key="1">
    <source>
        <dbReference type="ARBA" id="ARBA00006484"/>
    </source>
</evidence>
<dbReference type="SUPFAM" id="SSF51735">
    <property type="entry name" value="NAD(P)-binding Rossmann-fold domains"/>
    <property type="match status" value="1"/>
</dbReference>
<dbReference type="PANTHER" id="PTHR42901">
    <property type="entry name" value="ALCOHOL DEHYDROGENASE"/>
    <property type="match status" value="1"/>
</dbReference>
<keyword evidence="5" id="KW-1185">Reference proteome</keyword>
<dbReference type="PANTHER" id="PTHR42901:SF1">
    <property type="entry name" value="ALCOHOL DEHYDROGENASE"/>
    <property type="match status" value="1"/>
</dbReference>
<name>A0A927M8Q0_9ACTN</name>
<keyword evidence="2" id="KW-0560">Oxidoreductase</keyword>
<sequence>MTPRALQFDTNQFVFGGVMVNRSQPGVGRLSGTVVLVTGASSGIGHATASLLADEGAAVALVARRAERIDALAVDIRSRGASAEVFAADITQEDVDALVGRVVERMGRLDTLVNSAGIMLVGPAAEAPLREWRRTVDLNVSALLEMTHAALPHLRRAAQTSPRAVADIVNISSVAGRSAIGGAAVYSASKFAVSAFSEALRQELGQQHVRVSAIEPGAVSTELTDHIRDGVREANQSWYAAMETLQARDVAESVGFVVTRPRHVAVADLRVLPTEQA</sequence>
<dbReference type="GO" id="GO:0016616">
    <property type="term" value="F:oxidoreductase activity, acting on the CH-OH group of donors, NAD or NADP as acceptor"/>
    <property type="evidence" value="ECO:0007669"/>
    <property type="project" value="UniProtKB-ARBA"/>
</dbReference>
<evidence type="ECO:0000256" key="3">
    <source>
        <dbReference type="RuleBase" id="RU000363"/>
    </source>
</evidence>
<comment type="caution">
    <text evidence="4">The sequence shown here is derived from an EMBL/GenBank/DDBJ whole genome shotgun (WGS) entry which is preliminary data.</text>
</comment>
<dbReference type="Gene3D" id="3.40.50.720">
    <property type="entry name" value="NAD(P)-binding Rossmann-like Domain"/>
    <property type="match status" value="1"/>
</dbReference>